<dbReference type="STRING" id="1111735.GCA_000428045_00048"/>
<name>A0A2N6CUX9_9GAMM</name>
<dbReference type="InterPro" id="IPR051459">
    <property type="entry name" value="Cytochrome_c-type_DH"/>
</dbReference>
<dbReference type="PANTHER" id="PTHR35008:SF4">
    <property type="entry name" value="BLL4482 PROTEIN"/>
    <property type="match status" value="1"/>
</dbReference>
<evidence type="ECO:0000313" key="9">
    <source>
        <dbReference type="Proteomes" id="UP000235015"/>
    </source>
</evidence>
<dbReference type="SMART" id="SM00450">
    <property type="entry name" value="RHOD"/>
    <property type="match status" value="1"/>
</dbReference>
<feature type="domain" description="Rhodanese" evidence="6">
    <location>
        <begin position="445"/>
        <end position="533"/>
    </location>
</feature>
<reference evidence="8 9" key="1">
    <citation type="submission" date="2017-11" db="EMBL/GenBank/DDBJ databases">
        <title>Genome-resolved metagenomics identifies genetic mobility, metabolic interactions, and unexpected diversity in perchlorate-reducing communities.</title>
        <authorList>
            <person name="Barnum T.P."/>
            <person name="Figueroa I.A."/>
            <person name="Carlstrom C.I."/>
            <person name="Lucas L.N."/>
            <person name="Engelbrektson A.L."/>
            <person name="Coates J.D."/>
        </authorList>
    </citation>
    <scope>NUCLEOTIDE SEQUENCE [LARGE SCALE GENOMIC DNA]</scope>
    <source>
        <strain evidence="8">BM301</strain>
    </source>
</reference>
<evidence type="ECO:0000313" key="8">
    <source>
        <dbReference type="EMBL" id="PLX60991.1"/>
    </source>
</evidence>
<evidence type="ECO:0000256" key="4">
    <source>
        <dbReference type="PROSITE-ProRule" id="PRU00433"/>
    </source>
</evidence>
<dbReference type="InterPro" id="IPR001763">
    <property type="entry name" value="Rhodanese-like_dom"/>
</dbReference>
<evidence type="ECO:0008006" key="10">
    <source>
        <dbReference type="Google" id="ProtNLM"/>
    </source>
</evidence>
<comment type="caution">
    <text evidence="8">The sequence shown here is derived from an EMBL/GenBank/DDBJ whole genome shotgun (WGS) entry which is preliminary data.</text>
</comment>
<dbReference type="InterPro" id="IPR009056">
    <property type="entry name" value="Cyt_c-like_dom"/>
</dbReference>
<dbReference type="Pfam" id="PF00581">
    <property type="entry name" value="Rhodanese"/>
    <property type="match status" value="1"/>
</dbReference>
<dbReference type="InterPro" id="IPR036909">
    <property type="entry name" value="Cyt_c-like_dom_sf"/>
</dbReference>
<dbReference type="GO" id="GO:0020037">
    <property type="term" value="F:heme binding"/>
    <property type="evidence" value="ECO:0007669"/>
    <property type="project" value="InterPro"/>
</dbReference>
<keyword evidence="3 4" id="KW-0408">Iron</keyword>
<feature type="domain" description="Cytochrome c" evidence="7">
    <location>
        <begin position="330"/>
        <end position="413"/>
    </location>
</feature>
<evidence type="ECO:0000256" key="5">
    <source>
        <dbReference type="SAM" id="SignalP"/>
    </source>
</evidence>
<dbReference type="Gene3D" id="3.40.250.10">
    <property type="entry name" value="Rhodanese-like domain"/>
    <property type="match status" value="1"/>
</dbReference>
<evidence type="ECO:0000256" key="1">
    <source>
        <dbReference type="ARBA" id="ARBA00022617"/>
    </source>
</evidence>
<dbReference type="SUPFAM" id="SSF52821">
    <property type="entry name" value="Rhodanese/Cell cycle control phosphatase"/>
    <property type="match status" value="1"/>
</dbReference>
<keyword evidence="2 4" id="KW-0479">Metal-binding</keyword>
<keyword evidence="5" id="KW-0732">Signal</keyword>
<dbReference type="Pfam" id="PF13442">
    <property type="entry name" value="Cytochrome_CBB3"/>
    <property type="match status" value="1"/>
</dbReference>
<proteinExistence type="predicted"/>
<evidence type="ECO:0000256" key="2">
    <source>
        <dbReference type="ARBA" id="ARBA00022723"/>
    </source>
</evidence>
<dbReference type="InterPro" id="IPR036873">
    <property type="entry name" value="Rhodanese-like_dom_sf"/>
</dbReference>
<dbReference type="PANTHER" id="PTHR35008">
    <property type="entry name" value="BLL4482 PROTEIN-RELATED"/>
    <property type="match status" value="1"/>
</dbReference>
<accession>A0A2N6CUX9</accession>
<dbReference type="GO" id="GO:0009055">
    <property type="term" value="F:electron transfer activity"/>
    <property type="evidence" value="ECO:0007669"/>
    <property type="project" value="InterPro"/>
</dbReference>
<evidence type="ECO:0000259" key="7">
    <source>
        <dbReference type="PROSITE" id="PS51007"/>
    </source>
</evidence>
<protein>
    <recommendedName>
        <fullName evidence="10">Cytochrome c</fullName>
    </recommendedName>
</protein>
<keyword evidence="1 4" id="KW-0349">Heme</keyword>
<evidence type="ECO:0000259" key="6">
    <source>
        <dbReference type="PROSITE" id="PS50206"/>
    </source>
</evidence>
<dbReference type="AlphaFoldDB" id="A0A2N6CUX9"/>
<dbReference type="PROSITE" id="PS51007">
    <property type="entry name" value="CYTC"/>
    <property type="match status" value="1"/>
</dbReference>
<evidence type="ECO:0000256" key="3">
    <source>
        <dbReference type="ARBA" id="ARBA00023004"/>
    </source>
</evidence>
<dbReference type="GO" id="GO:0046872">
    <property type="term" value="F:metal ion binding"/>
    <property type="evidence" value="ECO:0007669"/>
    <property type="project" value="UniProtKB-KW"/>
</dbReference>
<dbReference type="PROSITE" id="PS50206">
    <property type="entry name" value="RHODANESE_3"/>
    <property type="match status" value="1"/>
</dbReference>
<feature type="chain" id="PRO_5014957173" description="Cytochrome c" evidence="5">
    <location>
        <begin position="31"/>
        <end position="535"/>
    </location>
</feature>
<dbReference type="SUPFAM" id="SSF46626">
    <property type="entry name" value="Cytochrome c"/>
    <property type="match status" value="1"/>
</dbReference>
<dbReference type="Gene3D" id="1.10.760.10">
    <property type="entry name" value="Cytochrome c-like domain"/>
    <property type="match status" value="1"/>
</dbReference>
<dbReference type="PROSITE" id="PS51257">
    <property type="entry name" value="PROKAR_LIPOPROTEIN"/>
    <property type="match status" value="1"/>
</dbReference>
<dbReference type="EMBL" id="PKUN01000022">
    <property type="protein sequence ID" value="PLX60991.1"/>
    <property type="molecule type" value="Genomic_DNA"/>
</dbReference>
<dbReference type="Proteomes" id="UP000235015">
    <property type="component" value="Unassembled WGS sequence"/>
</dbReference>
<organism evidence="8 9">
    <name type="scientific">Sedimenticola selenatireducens</name>
    <dbReference type="NCBI Taxonomy" id="191960"/>
    <lineage>
        <taxon>Bacteria</taxon>
        <taxon>Pseudomonadati</taxon>
        <taxon>Pseudomonadota</taxon>
        <taxon>Gammaproteobacteria</taxon>
        <taxon>Chromatiales</taxon>
        <taxon>Sedimenticolaceae</taxon>
        <taxon>Sedimenticola</taxon>
    </lineage>
</organism>
<sequence length="535" mass="59994">MKREKSKGLHKRALTTLISAVFIASVAGCAAPSFSPTVVDSEWNTNYKDALSPHTQLALGVMKKIKKNEDAIGDKLALSRKWSNLARDIDSKASDATLNKSRRDIEALLGQKLVDEIKGEAYSRGDLMGFMMSSGMSIPPGGPSAMNPDLVAAEKVVAMLKGDDKSAAPAFTYKPVLPGEALSPVENLTLGTALLLERDRQSFDMSQVFRLALYFRPLRRLYDPNPNINKQLSTDKMDVETVYMDRIWRVLKPEQVAAIRAMDLTRTDMNEYLTGHVKLFKVDEKRNPKFALIEYTVNDFHEQIAPPNTIPPEEKGEFFIASSLKKLSGKDPDDGRKLFEGVCAACHGVDGQGRFPPISMKSYLSLHSDHEHYEIVRFGPPQKPGSPIVMPTFDDKLSSDQIWAVVQYLRTFEKDNKIRRGETEARAAGVNFYDTNDVYQLWGKKDGDKYFLDIQSDIAYRIMGHIPGSNHIRPAEFDQKIDSIPRDKEIIVIDMFGSQGLMPAKTLADSGYKVSYMASGMMDWHITRNYPVSYD</sequence>
<dbReference type="CDD" id="cd00158">
    <property type="entry name" value="RHOD"/>
    <property type="match status" value="1"/>
</dbReference>
<dbReference type="RefSeq" id="WP_273439933.1">
    <property type="nucleotide sequence ID" value="NZ_PKUN01000022.1"/>
</dbReference>
<feature type="signal peptide" evidence="5">
    <location>
        <begin position="1"/>
        <end position="30"/>
    </location>
</feature>
<gene>
    <name evidence="8" type="ORF">C0630_13090</name>
</gene>